<proteinExistence type="predicted"/>
<accession>A0A370TBN2</accession>
<gene>
    <name evidence="1" type="ORF">BP5553_09673</name>
</gene>
<comment type="caution">
    <text evidence="1">The sequence shown here is derived from an EMBL/GenBank/DDBJ whole genome shotgun (WGS) entry which is preliminary data.</text>
</comment>
<dbReference type="AlphaFoldDB" id="A0A370TBN2"/>
<protein>
    <recommendedName>
        <fullName evidence="3">EthD domain-containing protein</fullName>
    </recommendedName>
</protein>
<reference evidence="1 2" key="1">
    <citation type="journal article" date="2018" name="IMA Fungus">
        <title>IMA Genome-F 9: Draft genome sequence of Annulohypoxylon stygium, Aspergillus mulundensis, Berkeleyomyces basicola (syn. Thielaviopsis basicola), Ceratocystis smalleyi, two Cercospora beticola strains, Coleophoma cylindrospora, Fusarium fracticaudum, Phialophora cf. hyalina, and Morchella septimelata.</title>
        <authorList>
            <person name="Wingfield B.D."/>
            <person name="Bills G.F."/>
            <person name="Dong Y."/>
            <person name="Huang W."/>
            <person name="Nel W.J."/>
            <person name="Swalarsk-Parry B.S."/>
            <person name="Vaghefi N."/>
            <person name="Wilken P.M."/>
            <person name="An Z."/>
            <person name="de Beer Z.W."/>
            <person name="De Vos L."/>
            <person name="Chen L."/>
            <person name="Duong T.A."/>
            <person name="Gao Y."/>
            <person name="Hammerbacher A."/>
            <person name="Kikkert J.R."/>
            <person name="Li Y."/>
            <person name="Li H."/>
            <person name="Li K."/>
            <person name="Li Q."/>
            <person name="Liu X."/>
            <person name="Ma X."/>
            <person name="Naidoo K."/>
            <person name="Pethybridge S.J."/>
            <person name="Sun J."/>
            <person name="Steenkamp E.T."/>
            <person name="van der Nest M.A."/>
            <person name="van Wyk S."/>
            <person name="Wingfield M.J."/>
            <person name="Xiong C."/>
            <person name="Yue Q."/>
            <person name="Zhang X."/>
        </authorList>
    </citation>
    <scope>NUCLEOTIDE SEQUENCE [LARGE SCALE GENOMIC DNA]</scope>
    <source>
        <strain evidence="1 2">BP 5553</strain>
    </source>
</reference>
<dbReference type="RefSeq" id="XP_031865595.1">
    <property type="nucleotide sequence ID" value="XM_032018296.1"/>
</dbReference>
<evidence type="ECO:0000313" key="1">
    <source>
        <dbReference type="EMBL" id="RDL31464.1"/>
    </source>
</evidence>
<evidence type="ECO:0008006" key="3">
    <source>
        <dbReference type="Google" id="ProtNLM"/>
    </source>
</evidence>
<keyword evidence="2" id="KW-1185">Reference proteome</keyword>
<dbReference type="Proteomes" id="UP000254866">
    <property type="component" value="Unassembled WGS sequence"/>
</dbReference>
<dbReference type="GeneID" id="43602522"/>
<evidence type="ECO:0000313" key="2">
    <source>
        <dbReference type="Proteomes" id="UP000254866"/>
    </source>
</evidence>
<dbReference type="EMBL" id="NPIC01000012">
    <property type="protein sequence ID" value="RDL31464.1"/>
    <property type="molecule type" value="Genomic_DNA"/>
</dbReference>
<sequence length="235" mass="26207">MPTPGLLYVNSRVTSPTLTPSAFDTWYTQEHIPDIFASKGITSAYRYKAIDPSALRPYLALYPVKDLDFLGSEEYMKISVRSEKYFGGRGAFEVAEFDTRYYEELEGFGKEGGSSELGSLLISVAYSSAPGADNEAAAPYNDEQHQILANCPGHIRTRRYKLKESVTGKFLDPQMVVPMYLALHEYDGKSLPQEELTNMLETEDGERNIEGWRLEEGFEDRVGKVAGDGDGMGKV</sequence>
<dbReference type="OrthoDB" id="2851338at2759"/>
<organism evidence="1 2">
    <name type="scientific">Venustampulla echinocandica</name>
    <dbReference type="NCBI Taxonomy" id="2656787"/>
    <lineage>
        <taxon>Eukaryota</taxon>
        <taxon>Fungi</taxon>
        <taxon>Dikarya</taxon>
        <taxon>Ascomycota</taxon>
        <taxon>Pezizomycotina</taxon>
        <taxon>Leotiomycetes</taxon>
        <taxon>Helotiales</taxon>
        <taxon>Pleuroascaceae</taxon>
        <taxon>Venustampulla</taxon>
    </lineage>
</organism>
<name>A0A370TBN2_9HELO</name>